<reference evidence="2" key="1">
    <citation type="submission" date="2012-02" db="EMBL/GenBank/DDBJ databases">
        <title>Complete sequence of chromosome of Methanomethylovorans hollandica DSM 15978.</title>
        <authorList>
            <person name="Lucas S."/>
            <person name="Copeland A."/>
            <person name="Lapidus A."/>
            <person name="Glavina del Rio T."/>
            <person name="Dalin E."/>
            <person name="Tice H."/>
            <person name="Bruce D."/>
            <person name="Goodwin L."/>
            <person name="Pitluck S."/>
            <person name="Peters L."/>
            <person name="Mikhailova N."/>
            <person name="Held B."/>
            <person name="Kyrpides N."/>
            <person name="Mavromatis K."/>
            <person name="Ivanova N."/>
            <person name="Brettin T."/>
            <person name="Detter J.C."/>
            <person name="Han C."/>
            <person name="Larimer F."/>
            <person name="Land M."/>
            <person name="Hauser L."/>
            <person name="Markowitz V."/>
            <person name="Cheng J.-F."/>
            <person name="Hugenholtz P."/>
            <person name="Woyke T."/>
            <person name="Wu D."/>
            <person name="Spring S."/>
            <person name="Schroeder M."/>
            <person name="Brambilla E."/>
            <person name="Klenk H.-P."/>
            <person name="Eisen J.A."/>
        </authorList>
    </citation>
    <scope>NUCLEOTIDE SEQUENCE [LARGE SCALE GENOMIC DNA]</scope>
    <source>
        <strain evidence="2">DSM 15978 / NBRC 107637 / DMS1</strain>
    </source>
</reference>
<dbReference type="AlphaFoldDB" id="L0KW11"/>
<dbReference type="Proteomes" id="UP000010866">
    <property type="component" value="Chromosome"/>
</dbReference>
<keyword evidence="2" id="KW-1185">Reference proteome</keyword>
<dbReference type="HOGENOM" id="CLU_1159078_0_0_2"/>
<evidence type="ECO:0000313" key="1">
    <source>
        <dbReference type="EMBL" id="AGB48865.1"/>
    </source>
</evidence>
<evidence type="ECO:0000313" key="2">
    <source>
        <dbReference type="Proteomes" id="UP000010866"/>
    </source>
</evidence>
<dbReference type="SUPFAM" id="SSF54631">
    <property type="entry name" value="CBS-domain pair"/>
    <property type="match status" value="1"/>
</dbReference>
<evidence type="ECO:0008006" key="3">
    <source>
        <dbReference type="Google" id="ProtNLM"/>
    </source>
</evidence>
<dbReference type="EMBL" id="CP003362">
    <property type="protein sequence ID" value="AGB48865.1"/>
    <property type="molecule type" value="Genomic_DNA"/>
</dbReference>
<name>L0KW11_METHD</name>
<gene>
    <name evidence="1" type="ordered locus">Metho_0604</name>
</gene>
<sequence>MNQGTHTRRWIQLNDEIFEGIHKNLTVEHIMTPKEEFCFYSLDSALQKDITIFPIKDKNGRITRYFDSNYSEEHYILPDKTVSKDLDIMSLIKILDRSSFFFVIHADIVGIVTVSDLRKGAVRMFFYLLLYRLENQMKIFFKERMSEDDFINIAKPRCRMQKKDYELSVFEECSFYDYLAALKNYNVFKEKHGMSIRDVEKFGGLDKFRNWIMHPSREEVKLKIDSQLDYNNYLFKQLDRIQKLEELLKTT</sequence>
<proteinExistence type="predicted"/>
<organism evidence="1 2">
    <name type="scientific">Methanomethylovorans hollandica (strain DSM 15978 / NBRC 107637 / DMS1)</name>
    <dbReference type="NCBI Taxonomy" id="867904"/>
    <lineage>
        <taxon>Archaea</taxon>
        <taxon>Methanobacteriati</taxon>
        <taxon>Methanobacteriota</taxon>
        <taxon>Stenosarchaea group</taxon>
        <taxon>Methanomicrobia</taxon>
        <taxon>Methanosarcinales</taxon>
        <taxon>Methanosarcinaceae</taxon>
        <taxon>Methanomethylovorans</taxon>
    </lineage>
</organism>
<dbReference type="InterPro" id="IPR046342">
    <property type="entry name" value="CBS_dom_sf"/>
</dbReference>
<dbReference type="KEGG" id="mhz:Metho_0604"/>
<accession>L0KW11</accession>
<protein>
    <recommendedName>
        <fullName evidence="3">CBS domain-containing protein</fullName>
    </recommendedName>
</protein>